<protein>
    <submittedName>
        <fullName evidence="3">Glycosyltransferase family 4 protein</fullName>
    </submittedName>
</protein>
<dbReference type="Pfam" id="PF13439">
    <property type="entry name" value="Glyco_transf_4"/>
    <property type="match status" value="1"/>
</dbReference>
<dbReference type="SUPFAM" id="SSF53756">
    <property type="entry name" value="UDP-Glycosyltransferase/glycogen phosphorylase"/>
    <property type="match status" value="1"/>
</dbReference>
<dbReference type="InterPro" id="IPR001296">
    <property type="entry name" value="Glyco_trans_1"/>
</dbReference>
<accession>A0A8I2HD77</accession>
<keyword evidence="3" id="KW-0808">Transferase</keyword>
<dbReference type="RefSeq" id="WP_226899361.1">
    <property type="nucleotide sequence ID" value="NZ_CBCSDF010000019.1"/>
</dbReference>
<dbReference type="EMBL" id="WEIA01000015">
    <property type="protein sequence ID" value="NLR23430.1"/>
    <property type="molecule type" value="Genomic_DNA"/>
</dbReference>
<evidence type="ECO:0000313" key="4">
    <source>
        <dbReference type="Proteomes" id="UP000646877"/>
    </source>
</evidence>
<feature type="domain" description="Glycosyl transferase family 1" evidence="1">
    <location>
        <begin position="216"/>
        <end position="378"/>
    </location>
</feature>
<proteinExistence type="predicted"/>
<evidence type="ECO:0000259" key="2">
    <source>
        <dbReference type="Pfam" id="PF13439"/>
    </source>
</evidence>
<dbReference type="CDD" id="cd03801">
    <property type="entry name" value="GT4_PimA-like"/>
    <property type="match status" value="1"/>
</dbReference>
<dbReference type="Pfam" id="PF00534">
    <property type="entry name" value="Glycos_transf_1"/>
    <property type="match status" value="1"/>
</dbReference>
<feature type="domain" description="Glycosyltransferase subfamily 4-like N-terminal" evidence="2">
    <location>
        <begin position="17"/>
        <end position="204"/>
    </location>
</feature>
<name>A0A8I2HD77_9GAMM</name>
<dbReference type="AlphaFoldDB" id="A0A8I2HD77"/>
<gene>
    <name evidence="3" type="ORF">F9Y85_19350</name>
</gene>
<comment type="caution">
    <text evidence="3">The sequence shown here is derived from an EMBL/GenBank/DDBJ whole genome shotgun (WGS) entry which is preliminary data.</text>
</comment>
<dbReference type="InterPro" id="IPR050194">
    <property type="entry name" value="Glycosyltransferase_grp1"/>
</dbReference>
<dbReference type="PANTHER" id="PTHR45947">
    <property type="entry name" value="SULFOQUINOVOSYL TRANSFERASE SQD2"/>
    <property type="match status" value="1"/>
</dbReference>
<dbReference type="Gene3D" id="3.40.50.2000">
    <property type="entry name" value="Glycogen Phosphorylase B"/>
    <property type="match status" value="2"/>
</dbReference>
<dbReference type="PANTHER" id="PTHR45947:SF3">
    <property type="entry name" value="SULFOQUINOVOSYL TRANSFERASE SQD2"/>
    <property type="match status" value="1"/>
</dbReference>
<dbReference type="Proteomes" id="UP000646877">
    <property type="component" value="Unassembled WGS sequence"/>
</dbReference>
<reference evidence="3" key="1">
    <citation type="submission" date="2019-10" db="EMBL/GenBank/DDBJ databases">
        <authorList>
            <person name="Paulsen S."/>
        </authorList>
    </citation>
    <scope>NUCLEOTIDE SEQUENCE</scope>
    <source>
        <strain evidence="3">LMG 19692</strain>
    </source>
</reference>
<sequence length="397" mass="44062">MSRNTIILTSNAYLPNIGGVENSLMQLSKAYHELGFRVVIIVSNVNTVNKQTLPLCETTEYATIWRYDVCFHGQQHSKLKASLLGWQNMRRCFRAARVEFGNALVISRYHITTIHARLAGFSRVSYLLPGVVKFQNQPSNTHKVEGLRQVKQWLAIFYHHAIQKLALQVTEKNFVFSSNMLNQLAQIGFDCSKVTMVSPGVDTNKFISLDVNAQTALKGKLGLPLDKNLLLVVGRFTAAKGIEYAIRAQKELLHTHLVLVGGGELEDYYKSLVVKLGIEECVTFVGAVADTSPFYQVASLFLMTSTYEPFGQTILEALSCGVPVIAFRAGETVKTATCEMLGDDACFYVNTLDASDLAKTISCALADVEKRTQISRNGVAFVRQKYSWNALAKSLIK</sequence>
<organism evidence="3 4">
    <name type="scientific">Pseudoalteromonas maricaloris</name>
    <dbReference type="NCBI Taxonomy" id="184924"/>
    <lineage>
        <taxon>Bacteria</taxon>
        <taxon>Pseudomonadati</taxon>
        <taxon>Pseudomonadota</taxon>
        <taxon>Gammaproteobacteria</taxon>
        <taxon>Alteromonadales</taxon>
        <taxon>Pseudoalteromonadaceae</taxon>
        <taxon>Pseudoalteromonas</taxon>
    </lineage>
</organism>
<evidence type="ECO:0000313" key="3">
    <source>
        <dbReference type="EMBL" id="NLR23430.1"/>
    </source>
</evidence>
<dbReference type="InterPro" id="IPR028098">
    <property type="entry name" value="Glyco_trans_4-like_N"/>
</dbReference>
<evidence type="ECO:0000259" key="1">
    <source>
        <dbReference type="Pfam" id="PF00534"/>
    </source>
</evidence>
<dbReference type="GO" id="GO:0016757">
    <property type="term" value="F:glycosyltransferase activity"/>
    <property type="evidence" value="ECO:0007669"/>
    <property type="project" value="InterPro"/>
</dbReference>